<dbReference type="InParanoid" id="A0CJC0"/>
<feature type="domain" description="EF-hand" evidence="2">
    <location>
        <begin position="26"/>
        <end position="61"/>
    </location>
</feature>
<dbReference type="FunFam" id="1.10.238.10:FF:000199">
    <property type="entry name" value="Uncharacterized protein"/>
    <property type="match status" value="1"/>
</dbReference>
<dbReference type="STRING" id="5888.A0CJC0"/>
<evidence type="ECO:0000313" key="3">
    <source>
        <dbReference type="EMBL" id="CAK70887.1"/>
    </source>
</evidence>
<dbReference type="eggNOG" id="KOG0032">
    <property type="taxonomic scope" value="Eukaryota"/>
</dbReference>
<dbReference type="PROSITE" id="PS00018">
    <property type="entry name" value="EF_HAND_1"/>
    <property type="match status" value="3"/>
</dbReference>
<dbReference type="PANTHER" id="PTHR23064">
    <property type="entry name" value="TROPONIN"/>
    <property type="match status" value="1"/>
</dbReference>
<dbReference type="OrthoDB" id="40902at2759"/>
<dbReference type="InterPro" id="IPR052591">
    <property type="entry name" value="CML21-like"/>
</dbReference>
<gene>
    <name evidence="3" type="ORF">GSPATT00000598001</name>
</gene>
<dbReference type="RefSeq" id="XP_001438284.1">
    <property type="nucleotide sequence ID" value="XM_001438247.2"/>
</dbReference>
<name>A0CJC0_PARTE</name>
<evidence type="ECO:0000259" key="2">
    <source>
        <dbReference type="PROSITE" id="PS50222"/>
    </source>
</evidence>
<dbReference type="GeneID" id="5024070"/>
<keyword evidence="4" id="KW-1185">Reference proteome</keyword>
<evidence type="ECO:0000313" key="4">
    <source>
        <dbReference type="Proteomes" id="UP000000600"/>
    </source>
</evidence>
<dbReference type="HOGENOM" id="CLU_1613983_0_0_1"/>
<reference evidence="3 4" key="1">
    <citation type="journal article" date="2006" name="Nature">
        <title>Global trends of whole-genome duplications revealed by the ciliate Paramecium tetraurelia.</title>
        <authorList>
            <consortium name="Genoscope"/>
            <person name="Aury J.-M."/>
            <person name="Jaillon O."/>
            <person name="Duret L."/>
            <person name="Noel B."/>
            <person name="Jubin C."/>
            <person name="Porcel B.M."/>
            <person name="Segurens B."/>
            <person name="Daubin V."/>
            <person name="Anthouard V."/>
            <person name="Aiach N."/>
            <person name="Arnaiz O."/>
            <person name="Billaut A."/>
            <person name="Beisson J."/>
            <person name="Blanc I."/>
            <person name="Bouhouche K."/>
            <person name="Camara F."/>
            <person name="Duharcourt S."/>
            <person name="Guigo R."/>
            <person name="Gogendeau D."/>
            <person name="Katinka M."/>
            <person name="Keller A.-M."/>
            <person name="Kissmehl R."/>
            <person name="Klotz C."/>
            <person name="Koll F."/>
            <person name="Le Moue A."/>
            <person name="Lepere C."/>
            <person name="Malinsky S."/>
            <person name="Nowacki M."/>
            <person name="Nowak J.K."/>
            <person name="Plattner H."/>
            <person name="Poulain J."/>
            <person name="Ruiz F."/>
            <person name="Serrano V."/>
            <person name="Zagulski M."/>
            <person name="Dessen P."/>
            <person name="Betermier M."/>
            <person name="Weissenbach J."/>
            <person name="Scarpelli C."/>
            <person name="Schachter V."/>
            <person name="Sperling L."/>
            <person name="Meyer E."/>
            <person name="Cohen J."/>
            <person name="Wincker P."/>
        </authorList>
    </citation>
    <scope>NUCLEOTIDE SEQUENCE [LARGE SCALE GENOMIC DNA]</scope>
    <source>
        <strain evidence="3 4">Stock d4-2</strain>
    </source>
</reference>
<dbReference type="Pfam" id="PF13499">
    <property type="entry name" value="EF-hand_7"/>
    <property type="match status" value="2"/>
</dbReference>
<feature type="domain" description="EF-hand" evidence="2">
    <location>
        <begin position="63"/>
        <end position="98"/>
    </location>
</feature>
<accession>A0CJC0</accession>
<dbReference type="PROSITE" id="PS50222">
    <property type="entry name" value="EF_HAND_2"/>
    <property type="match status" value="3"/>
</dbReference>
<dbReference type="EMBL" id="CT868096">
    <property type="protein sequence ID" value="CAK70887.1"/>
    <property type="molecule type" value="Genomic_DNA"/>
</dbReference>
<dbReference type="SMART" id="SM00054">
    <property type="entry name" value="EFh"/>
    <property type="match status" value="4"/>
</dbReference>
<protein>
    <recommendedName>
        <fullName evidence="2">EF-hand domain-containing protein</fullName>
    </recommendedName>
</protein>
<sequence>MQAFKSPKQLQSAIYQYIVNQFSSQEDQSELLKTFKALDTNNDGQLSRQELLIGLSKVMSEQQAIDEVDRIMSEIDQNNSGSIDYSEFVAATINRSKLLSQDRLEKTFKAIDKDGNGSISIDELKLIFGNGLVSDEIWKQIMHEVNDKEEITFQEFSGLMMNLTF</sequence>
<dbReference type="Gene3D" id="1.10.238.10">
    <property type="entry name" value="EF-hand"/>
    <property type="match status" value="2"/>
</dbReference>
<keyword evidence="1" id="KW-0106">Calcium</keyword>
<dbReference type="Proteomes" id="UP000000600">
    <property type="component" value="Unassembled WGS sequence"/>
</dbReference>
<organism evidence="3 4">
    <name type="scientific">Paramecium tetraurelia</name>
    <dbReference type="NCBI Taxonomy" id="5888"/>
    <lineage>
        <taxon>Eukaryota</taxon>
        <taxon>Sar</taxon>
        <taxon>Alveolata</taxon>
        <taxon>Ciliophora</taxon>
        <taxon>Intramacronucleata</taxon>
        <taxon>Oligohymenophorea</taxon>
        <taxon>Peniculida</taxon>
        <taxon>Parameciidae</taxon>
        <taxon>Paramecium</taxon>
    </lineage>
</organism>
<dbReference type="KEGG" id="ptm:GSPATT00000598001"/>
<dbReference type="SUPFAM" id="SSF47473">
    <property type="entry name" value="EF-hand"/>
    <property type="match status" value="1"/>
</dbReference>
<dbReference type="InterPro" id="IPR018247">
    <property type="entry name" value="EF_Hand_1_Ca_BS"/>
</dbReference>
<evidence type="ECO:0000256" key="1">
    <source>
        <dbReference type="ARBA" id="ARBA00022837"/>
    </source>
</evidence>
<dbReference type="InterPro" id="IPR011992">
    <property type="entry name" value="EF-hand-dom_pair"/>
</dbReference>
<proteinExistence type="predicted"/>
<dbReference type="AlphaFoldDB" id="A0CJC0"/>
<dbReference type="InterPro" id="IPR002048">
    <property type="entry name" value="EF_hand_dom"/>
</dbReference>
<feature type="domain" description="EF-hand" evidence="2">
    <location>
        <begin position="99"/>
        <end position="134"/>
    </location>
</feature>
<dbReference type="GO" id="GO:0005509">
    <property type="term" value="F:calcium ion binding"/>
    <property type="evidence" value="ECO:0007669"/>
    <property type="project" value="InterPro"/>
</dbReference>
<dbReference type="CDD" id="cd00051">
    <property type="entry name" value="EFh"/>
    <property type="match status" value="3"/>
</dbReference>